<proteinExistence type="predicted"/>
<dbReference type="GO" id="GO:0042276">
    <property type="term" value="P:error-prone translesion synthesis"/>
    <property type="evidence" value="ECO:0007669"/>
    <property type="project" value="TreeGrafter"/>
</dbReference>
<dbReference type="GO" id="GO:0000724">
    <property type="term" value="P:double-strand break repair via homologous recombination"/>
    <property type="evidence" value="ECO:0007669"/>
    <property type="project" value="TreeGrafter"/>
</dbReference>
<dbReference type="Proteomes" id="UP001459277">
    <property type="component" value="Unassembled WGS sequence"/>
</dbReference>
<name>A0AAW2D7Z8_9ROSI</name>
<dbReference type="PANTHER" id="PTHR45812:SF1">
    <property type="entry name" value="DNA POLYMERASE ZETA CATALYTIC SUBUNIT"/>
    <property type="match status" value="1"/>
</dbReference>
<accession>A0AAW2D7Z8</accession>
<keyword evidence="2" id="KW-1185">Reference proteome</keyword>
<reference evidence="1 2" key="1">
    <citation type="submission" date="2024-01" db="EMBL/GenBank/DDBJ databases">
        <title>A telomere-to-telomere, gap-free genome of sweet tea (Lithocarpus litseifolius).</title>
        <authorList>
            <person name="Zhou J."/>
        </authorList>
    </citation>
    <scope>NUCLEOTIDE SEQUENCE [LARGE SCALE GENOMIC DNA]</scope>
    <source>
        <strain evidence="1">Zhou-2022a</strain>
        <tissue evidence="1">Leaf</tissue>
    </source>
</reference>
<dbReference type="GO" id="GO:0005634">
    <property type="term" value="C:nucleus"/>
    <property type="evidence" value="ECO:0007669"/>
    <property type="project" value="TreeGrafter"/>
</dbReference>
<dbReference type="PANTHER" id="PTHR45812">
    <property type="entry name" value="DNA POLYMERASE ZETA CATALYTIC SUBUNIT"/>
    <property type="match status" value="1"/>
</dbReference>
<protein>
    <submittedName>
        <fullName evidence="1">Uncharacterized protein</fullName>
    </submittedName>
</protein>
<evidence type="ECO:0000313" key="2">
    <source>
        <dbReference type="Proteomes" id="UP001459277"/>
    </source>
</evidence>
<dbReference type="InterPro" id="IPR030559">
    <property type="entry name" value="PolZ_Rev3"/>
</dbReference>
<organism evidence="1 2">
    <name type="scientific">Lithocarpus litseifolius</name>
    <dbReference type="NCBI Taxonomy" id="425828"/>
    <lineage>
        <taxon>Eukaryota</taxon>
        <taxon>Viridiplantae</taxon>
        <taxon>Streptophyta</taxon>
        <taxon>Embryophyta</taxon>
        <taxon>Tracheophyta</taxon>
        <taxon>Spermatophyta</taxon>
        <taxon>Magnoliopsida</taxon>
        <taxon>eudicotyledons</taxon>
        <taxon>Gunneridae</taxon>
        <taxon>Pentapetalae</taxon>
        <taxon>rosids</taxon>
        <taxon>fabids</taxon>
        <taxon>Fagales</taxon>
        <taxon>Fagaceae</taxon>
        <taxon>Lithocarpus</taxon>
    </lineage>
</organism>
<gene>
    <name evidence="1" type="ORF">SO802_013503</name>
</gene>
<dbReference type="EMBL" id="JAZDWU010000004">
    <property type="protein sequence ID" value="KAL0005942.1"/>
    <property type="molecule type" value="Genomic_DNA"/>
</dbReference>
<dbReference type="GO" id="GO:0003887">
    <property type="term" value="F:DNA-directed DNA polymerase activity"/>
    <property type="evidence" value="ECO:0007669"/>
    <property type="project" value="TreeGrafter"/>
</dbReference>
<evidence type="ECO:0000313" key="1">
    <source>
        <dbReference type="EMBL" id="KAL0005942.1"/>
    </source>
</evidence>
<dbReference type="GO" id="GO:0016035">
    <property type="term" value="C:zeta DNA polymerase complex"/>
    <property type="evidence" value="ECO:0007669"/>
    <property type="project" value="InterPro"/>
</dbReference>
<comment type="caution">
    <text evidence="1">The sequence shown here is derived from an EMBL/GenBank/DDBJ whole genome shotgun (WGS) entry which is preliminary data.</text>
</comment>
<sequence length="327" mass="35710">MALPIHGLDISNSTFQVSICEEDGPILTEGRDTSIKPLSIDEMRSSAITETLDPKAADKEAFSLLRWLATSQDAEDINSDDELIHKTALNPLLLATTIDKVLEKVNMDYESKSQKKCQDILDSIDDLIDFEGLKERASHCSDQNHSSICSLERMIPQVDGSVDDLFSIPCAGSTGNSSKSEMKNEFEGYSEFQSSQGFGARLTTRASRLKEGYSVSHEKVGDKVRIGAITELVDFTTIGPQVHTGPWICVVECEVSGADCSMYGSGHEDEPSLGWVHDKSFENLAGTNAKTDSMDLQNQNCVGRKLVRDFVLSGLGSSKSVVVNTQE</sequence>
<dbReference type="AlphaFoldDB" id="A0AAW2D7Z8"/>